<feature type="region of interest" description="Disordered" evidence="1">
    <location>
        <begin position="1"/>
        <end position="39"/>
    </location>
</feature>
<feature type="compositionally biased region" description="Low complexity" evidence="1">
    <location>
        <begin position="1333"/>
        <end position="1364"/>
    </location>
</feature>
<feature type="compositionally biased region" description="Basic residues" evidence="1">
    <location>
        <begin position="1006"/>
        <end position="1027"/>
    </location>
</feature>
<feature type="region of interest" description="Disordered" evidence="1">
    <location>
        <begin position="1129"/>
        <end position="1196"/>
    </location>
</feature>
<feature type="region of interest" description="Disordered" evidence="1">
    <location>
        <begin position="952"/>
        <end position="1092"/>
    </location>
</feature>
<feature type="compositionally biased region" description="Basic and acidic residues" evidence="1">
    <location>
        <begin position="415"/>
        <end position="428"/>
    </location>
</feature>
<sequence>MTTPFSTPRYPGAPNPTPRSTGKLPRAPIHNPYDKFTQPEFDAWIGDITGARDAEEEDLEDSFADVRARRLAKGKERARDEDFEDEEPVSHHYGDENGWGETYSGPDYSSDAEEEEESSEEEESPEEREPVVIDLLSDDEDAEGEEQDSDVSEPEGAVAGPAPAYDEEEDDSGYDEEVAEEAVAEGEVVEDDIIEDDAEGEDVEEVDAAFEGQYEDDEDDEDDVDEDPRSSPAAAREVTEILDSDDEVPQEEPVAEIPTIPARFRRKSGIGAPVHANVGEDQETGRAEGDEEQAEEQTEEQDEEQAGVLSPRVRDEAEVDIEDPWQGPRTYAEDFYAGGDVPREVLNRAGDPHVLPTEKENDDSAQPPDIHDPWEGPRMYAEDFYSGGDVLEGGTPSHLTPREEEPLDIPGISSARDEPSRSIRHDQDVVNLDEDDRLLTAEEPRTSPGVQPTTERDDELDYADQPEAAQEVIAETPRSPSPPSPTLRTQVDWNWPPAFPGRVATSSGHLATGQDGIVEISDDEDDDVTPPEDGQPELAVRDAISADDIPFGTTASASPTSMPFSLGFDELYDMESGSHPYTSFEPVASGADFGDLPPSREEQVQSSADETLPATTEDTVKVVEEPGEDVEAAQEPPSAIAPEEVPTMEGFVEEVDEIKEVTPPSEEEIDVVSATGDDIAVSLSDYVVEEVATEGRFTAELEPSMGGDELPAEDGSPVPPTLALDTSDVSLTEYPAPVSADPTVPDPTSIVHTPASPVDSIASSSGDKEPPALAAHPCRSTSCIQETGAFSQREWSIHADDRGHVGFCYARAEHDVEQELSQSEAVMLPPEIEITPVEEKTAPESDEIPALDVPSTEEVQPVEEELTLPHIVEPEKEAPATASPHGKQGHQREKTPASDADADAEGEVDLDYVPSEGDEDAAAAAVEAVIPAVSEEVEDDPFVIKKVVDIPAEPVAVEEDGKASLPSPVETETAANEPTEPEVVMEAQPVAPPPVEAEAQDEARPLKRKRKSPPPKSSRVTRSKVAKRSGAPVAPKTQPAPKSRKGRGKGKQRASPETDDEEDTASVTHSLSRATSRASSVVSNGLSMSSEASPTIARALQSNGNHNMSLPFIPYNGVLRHNHGGRIPTYVAPVPPPRRQPSLPPPPPPVPPSPRDSIASSRPGSPELASISAPPQIQIPATRPAATSSTTVHSPATRSNCRYHTISLPIEEESEHRVYFAVPGCSLSNTELVQEAEIEDHGLTRTEELPTTITLIEDLKISPELLAILRQLTGVDLFREQEVIYLPRPGDQIVPKKKRSRAKYIQRESITSRTLLTKDVFRAKQTPYKAPLSQASVSASTSGESASASASGAGKAGMSTSGASFSGSDLSDIESDDERPTKRAKEAHPKPEPAPVPEMEPEDEPVADAAADAGGDTEPDEAQIEVELSQDRDGQANGKADSAASPTARRAQPRRGRKLKKDALAYKPDGGESDGSDEEHDAEGPKKRKRPAKRGNKRARAEDNGDAAQAEEGGAAAAERPKRRRRGEKAASTALVDAGEGAH</sequence>
<feature type="compositionally biased region" description="Basic residues" evidence="1">
    <location>
        <begin position="1486"/>
        <end position="1498"/>
    </location>
</feature>
<feature type="compositionally biased region" description="Basic and acidic residues" evidence="1">
    <location>
        <begin position="1378"/>
        <end position="1391"/>
    </location>
</feature>
<evidence type="ECO:0000256" key="1">
    <source>
        <dbReference type="SAM" id="MobiDB-lite"/>
    </source>
</evidence>
<feature type="compositionally biased region" description="Acidic residues" evidence="1">
    <location>
        <begin position="289"/>
        <end position="305"/>
    </location>
</feature>
<dbReference type="PANTHER" id="PTHR48125">
    <property type="entry name" value="LP07818P1"/>
    <property type="match status" value="1"/>
</dbReference>
<feature type="region of interest" description="Disordered" evidence="1">
    <location>
        <begin position="836"/>
        <end position="906"/>
    </location>
</feature>
<proteinExistence type="predicted"/>
<feature type="compositionally biased region" description="Pro residues" evidence="1">
    <location>
        <begin position="1133"/>
        <end position="1154"/>
    </location>
</feature>
<evidence type="ECO:0000313" key="2">
    <source>
        <dbReference type="EMBL" id="VWP01521.1"/>
    </source>
</evidence>
<dbReference type="EMBL" id="LR729438">
    <property type="protein sequence ID" value="VWP01521.1"/>
    <property type="molecule type" value="Genomic_DNA"/>
</dbReference>
<feature type="compositionally biased region" description="Low complexity" evidence="1">
    <location>
        <begin position="1180"/>
        <end position="1191"/>
    </location>
</feature>
<feature type="compositionally biased region" description="Basic residues" evidence="1">
    <location>
        <begin position="1042"/>
        <end position="1052"/>
    </location>
</feature>
<feature type="compositionally biased region" description="Acidic residues" evidence="1">
    <location>
        <begin position="520"/>
        <end position="530"/>
    </location>
</feature>
<feature type="compositionally biased region" description="Basic and acidic residues" evidence="1">
    <location>
        <begin position="71"/>
        <end position="80"/>
    </location>
</feature>
<feature type="compositionally biased region" description="Low complexity" evidence="1">
    <location>
        <begin position="1070"/>
        <end position="1090"/>
    </location>
</feature>
<name>A0A5K1K689_9APHY</name>
<feature type="compositionally biased region" description="Basic residues" evidence="1">
    <location>
        <begin position="1451"/>
        <end position="1460"/>
    </location>
</feature>
<protein>
    <submittedName>
        <fullName evidence="2">Alcohol oxidase</fullName>
    </submittedName>
</protein>
<dbReference type="PANTHER" id="PTHR48125:SF12">
    <property type="entry name" value="AT HOOK TRANSCRIPTION FACTOR FAMILY-RELATED"/>
    <property type="match status" value="1"/>
</dbReference>
<feature type="compositionally biased region" description="Polar residues" evidence="1">
    <location>
        <begin position="553"/>
        <end position="563"/>
    </location>
</feature>
<gene>
    <name evidence="2" type="primary">Q9P304</name>
</gene>
<feature type="compositionally biased region" description="Acidic residues" evidence="1">
    <location>
        <begin position="240"/>
        <end position="254"/>
    </location>
</feature>
<feature type="compositionally biased region" description="Acidic residues" evidence="1">
    <location>
        <begin position="110"/>
        <end position="126"/>
    </location>
</feature>
<reference evidence="2" key="1">
    <citation type="submission" date="2019-10" db="EMBL/GenBank/DDBJ databases">
        <authorList>
            <person name="Nor Muhammad N."/>
        </authorList>
    </citation>
    <scope>NUCLEOTIDE SEQUENCE</scope>
</reference>
<accession>A0A5K1K689</accession>
<feature type="compositionally biased region" description="Acidic residues" evidence="1">
    <location>
        <begin position="136"/>
        <end position="153"/>
    </location>
</feature>
<feature type="compositionally biased region" description="Acidic residues" evidence="1">
    <location>
        <begin position="1415"/>
        <end position="1424"/>
    </location>
</feature>
<feature type="compositionally biased region" description="Acidic residues" evidence="1">
    <location>
        <begin position="165"/>
        <end position="226"/>
    </location>
</feature>
<feature type="region of interest" description="Disordered" evidence="1">
    <location>
        <begin position="1331"/>
        <end position="1543"/>
    </location>
</feature>
<feature type="compositionally biased region" description="Polar residues" evidence="1">
    <location>
        <begin position="604"/>
        <end position="617"/>
    </location>
</feature>
<feature type="compositionally biased region" description="Low complexity" evidence="1">
    <location>
        <begin position="154"/>
        <end position="164"/>
    </location>
</feature>
<organism evidence="2">
    <name type="scientific">Ganoderma boninense</name>
    <dbReference type="NCBI Taxonomy" id="34458"/>
    <lineage>
        <taxon>Eukaryota</taxon>
        <taxon>Fungi</taxon>
        <taxon>Dikarya</taxon>
        <taxon>Basidiomycota</taxon>
        <taxon>Agaricomycotina</taxon>
        <taxon>Agaricomycetes</taxon>
        <taxon>Polyporales</taxon>
        <taxon>Polyporaceae</taxon>
        <taxon>Ganoderma</taxon>
    </lineage>
</organism>
<feature type="compositionally biased region" description="Low complexity" evidence="1">
    <location>
        <begin position="968"/>
        <end position="989"/>
    </location>
</feature>
<feature type="compositionally biased region" description="Low complexity" evidence="1">
    <location>
        <begin position="1506"/>
        <end position="1518"/>
    </location>
</feature>
<feature type="region of interest" description="Disordered" evidence="1">
    <location>
        <begin position="71"/>
        <end position="646"/>
    </location>
</feature>
<feature type="region of interest" description="Disordered" evidence="1">
    <location>
        <begin position="699"/>
        <end position="778"/>
    </location>
</feature>
<feature type="compositionally biased region" description="Acidic residues" evidence="1">
    <location>
        <begin position="1471"/>
        <end position="1481"/>
    </location>
</feature>